<feature type="binding site" evidence="12">
    <location>
        <position position="565"/>
    </location>
    <ligand>
        <name>Zn(2+)</name>
        <dbReference type="ChEBI" id="CHEBI:29105"/>
        <label>1</label>
    </ligand>
</feature>
<dbReference type="SUPFAM" id="SSF52540">
    <property type="entry name" value="P-loop containing nucleoside triphosphate hydrolases"/>
    <property type="match status" value="2"/>
</dbReference>
<comment type="similarity">
    <text evidence="12">Belongs to the helicase family. PriA subfamily.</text>
</comment>
<dbReference type="InterPro" id="IPR040498">
    <property type="entry name" value="PriA_CRR"/>
</dbReference>
<dbReference type="InterPro" id="IPR005259">
    <property type="entry name" value="PriA"/>
</dbReference>
<evidence type="ECO:0000313" key="16">
    <source>
        <dbReference type="Proteomes" id="UP001329915"/>
    </source>
</evidence>
<dbReference type="PROSITE" id="PS51194">
    <property type="entry name" value="HELICASE_CTER"/>
    <property type="match status" value="1"/>
</dbReference>
<accession>A0AAU0USD1</accession>
<evidence type="ECO:0000256" key="11">
    <source>
        <dbReference type="ARBA" id="ARBA00048988"/>
    </source>
</evidence>
<dbReference type="InterPro" id="IPR014001">
    <property type="entry name" value="Helicase_ATP-bd"/>
</dbReference>
<dbReference type="Gene3D" id="3.40.1440.60">
    <property type="entry name" value="PriA, 3(prime) DNA-binding domain"/>
    <property type="match status" value="1"/>
</dbReference>
<dbReference type="InterPro" id="IPR011545">
    <property type="entry name" value="DEAD/DEAH_box_helicase_dom"/>
</dbReference>
<evidence type="ECO:0000256" key="6">
    <source>
        <dbReference type="ARBA" id="ARBA00022806"/>
    </source>
</evidence>
<dbReference type="InterPro" id="IPR041236">
    <property type="entry name" value="PriA_C"/>
</dbReference>
<feature type="binding site" evidence="12">
    <location>
        <position position="534"/>
    </location>
    <ligand>
        <name>Zn(2+)</name>
        <dbReference type="ChEBI" id="CHEBI:29105"/>
        <label>2</label>
    </ligand>
</feature>
<keyword evidence="7 12" id="KW-0862">Zinc</keyword>
<dbReference type="Pfam" id="PF00271">
    <property type="entry name" value="Helicase_C"/>
    <property type="match status" value="1"/>
</dbReference>
<keyword evidence="16" id="KW-1185">Reference proteome</keyword>
<evidence type="ECO:0000259" key="13">
    <source>
        <dbReference type="PROSITE" id="PS51192"/>
    </source>
</evidence>
<evidence type="ECO:0000256" key="7">
    <source>
        <dbReference type="ARBA" id="ARBA00022833"/>
    </source>
</evidence>
<feature type="binding site" evidence="12">
    <location>
        <position position="552"/>
    </location>
    <ligand>
        <name>Zn(2+)</name>
        <dbReference type="ChEBI" id="CHEBI:29105"/>
        <label>2</label>
    </ligand>
</feature>
<dbReference type="HAMAP" id="MF_00983">
    <property type="entry name" value="PriA"/>
    <property type="match status" value="1"/>
</dbReference>
<evidence type="ECO:0000256" key="10">
    <source>
        <dbReference type="ARBA" id="ARBA00023235"/>
    </source>
</evidence>
<evidence type="ECO:0000256" key="4">
    <source>
        <dbReference type="ARBA" id="ARBA00022741"/>
    </source>
</evidence>
<dbReference type="SMART" id="SM00490">
    <property type="entry name" value="HELICc"/>
    <property type="match status" value="1"/>
</dbReference>
<dbReference type="GO" id="GO:0043138">
    <property type="term" value="F:3'-5' DNA helicase activity"/>
    <property type="evidence" value="ECO:0007669"/>
    <property type="project" value="UniProtKB-EC"/>
</dbReference>
<feature type="domain" description="Helicase C-terminal" evidence="14">
    <location>
        <begin position="554"/>
        <end position="741"/>
    </location>
</feature>
<feature type="binding site" evidence="12">
    <location>
        <position position="549"/>
    </location>
    <ligand>
        <name>Zn(2+)</name>
        <dbReference type="ChEBI" id="CHEBI:29105"/>
        <label>2</label>
    </ligand>
</feature>
<evidence type="ECO:0000256" key="8">
    <source>
        <dbReference type="ARBA" id="ARBA00022840"/>
    </source>
</evidence>
<dbReference type="InterPro" id="IPR027417">
    <property type="entry name" value="P-loop_NTPase"/>
</dbReference>
<dbReference type="InterPro" id="IPR041222">
    <property type="entry name" value="PriA_3primeBD"/>
</dbReference>
<comment type="function">
    <text evidence="12">Initiates the restart of stalled replication forks, which reloads the replicative helicase on sites other than the origin of replication. Recognizes and binds to abandoned replication forks and remodels them to uncover a helicase loading site. Promotes assembly of the primosome at these replication forks.</text>
</comment>
<dbReference type="NCBIfam" id="NF004066">
    <property type="entry name" value="PRK05580.1-3"/>
    <property type="match status" value="1"/>
</dbReference>
<dbReference type="Pfam" id="PF18319">
    <property type="entry name" value="Zn_ribbon_PriA"/>
    <property type="match status" value="1"/>
</dbReference>
<feature type="binding site" evidence="12">
    <location>
        <position position="562"/>
    </location>
    <ligand>
        <name>Zn(2+)</name>
        <dbReference type="ChEBI" id="CHEBI:29105"/>
        <label>1</label>
    </ligand>
</feature>
<dbReference type="AlphaFoldDB" id="A0AAU0USD1"/>
<dbReference type="GO" id="GO:0016787">
    <property type="term" value="F:hydrolase activity"/>
    <property type="evidence" value="ECO:0007669"/>
    <property type="project" value="UniProtKB-KW"/>
</dbReference>
<dbReference type="Pfam" id="PF18074">
    <property type="entry name" value="PriA_C"/>
    <property type="match status" value="1"/>
</dbReference>
<dbReference type="SMART" id="SM00487">
    <property type="entry name" value="DEXDc"/>
    <property type="match status" value="1"/>
</dbReference>
<dbReference type="Pfam" id="PF17764">
    <property type="entry name" value="PriA_3primeBD"/>
    <property type="match status" value="1"/>
</dbReference>
<evidence type="ECO:0000313" key="15">
    <source>
        <dbReference type="EMBL" id="WRO22168.1"/>
    </source>
</evidence>
<dbReference type="GO" id="GO:1990077">
    <property type="term" value="C:primosome complex"/>
    <property type="evidence" value="ECO:0007669"/>
    <property type="project" value="UniProtKB-UniRule"/>
</dbReference>
<dbReference type="GO" id="GO:0006302">
    <property type="term" value="P:double-strand break repair"/>
    <property type="evidence" value="ECO:0007669"/>
    <property type="project" value="InterPro"/>
</dbReference>
<proteinExistence type="inferred from homology"/>
<dbReference type="NCBIfam" id="TIGR00595">
    <property type="entry name" value="priA"/>
    <property type="match status" value="1"/>
</dbReference>
<dbReference type="GO" id="GO:0003677">
    <property type="term" value="F:DNA binding"/>
    <property type="evidence" value="ECO:0007669"/>
    <property type="project" value="UniProtKB-UniRule"/>
</dbReference>
<evidence type="ECO:0000256" key="3">
    <source>
        <dbReference type="ARBA" id="ARBA00022723"/>
    </source>
</evidence>
<dbReference type="GO" id="GO:0006310">
    <property type="term" value="P:DNA recombination"/>
    <property type="evidence" value="ECO:0007669"/>
    <property type="project" value="InterPro"/>
</dbReference>
<dbReference type="InterPro" id="IPR001650">
    <property type="entry name" value="Helicase_C-like"/>
</dbReference>
<dbReference type="Pfam" id="PF00270">
    <property type="entry name" value="DEAD"/>
    <property type="match status" value="1"/>
</dbReference>
<keyword evidence="8 12" id="KW-0067">ATP-binding</keyword>
<sequence>MEKLFAEVYVELKHRRLDRIFHYGIPPGLTDRIKVGARVVVPFGNKLHQGYVVNLVKRADVEKIKNIKELLDERPLFTPQDIELARWMADYYLCPFVAALECILPAGLKYENSTVIALLGSDEEAMSLLNSLKFMDTEAAEVLQFVLDKSSITRANLEKKFSGKNVARAIETLVDYGVISMKQQFRMTGFRREMSAILVRDEEISSDTQALANRAPKQGQLLSTLMDKKRLPVSLLLKQTGAPKSSLNALVAKGLVRLEEDTVAGKVIRQSDRPEVIHELTDKQEQVFRRVSSAIRDGKYAPFLLHGVTGSGKTEVYLRAVQRALEEGKSAVVLVPEIALASQMVSRFSQRFGEGIAVIHSGLSRAERLQEWMRVHRGQAKVVLGARSAVFAPVKDIGIIIIDEEHESSYKQDQVPKYHAREVAKARARQHEAALVLGSATPALESYLETQKRNYGLLTIDQRVTTRPLPVVAVVDMRQERRQGNSGIFSTALFQSLENCLGNGEQAILFLNRRGFASFLICDKCGFSIRCPHCDIALTHHTKGNKLMCHYCGYQQQVVTQCPRCGSPGIGGVGCGTQQVEEEMYRRFPDLSVIRMDVDNTRKQGAHQRLLDKFGSGEGSVLIGTQMVAKGLDFPNVTLVGVISADTGINLPDFRAWERTFQLLTQVAGRAGRGQRPGRVVVQTYQPDNPAVGRARTHDYLGFYRSELARRRQFGYPPFCRLIRVLITGQDEVKVKTGAEALSKVIKKNFLLHSAAGEILGPAPAPLAKIKGKHRWHLVAKSPDAEELKGVVSASLRQYSLEFDQQGTNLAVDVDPSGMI</sequence>
<dbReference type="PROSITE" id="PS51192">
    <property type="entry name" value="HELICASE_ATP_BIND_1"/>
    <property type="match status" value="1"/>
</dbReference>
<name>A0AAU0USD1_9FIRM</name>
<keyword evidence="10 12" id="KW-0413">Isomerase</keyword>
<dbReference type="CDD" id="cd18804">
    <property type="entry name" value="SF2_C_priA"/>
    <property type="match status" value="1"/>
</dbReference>
<feature type="binding site" evidence="12">
    <location>
        <position position="522"/>
    </location>
    <ligand>
        <name>Zn(2+)</name>
        <dbReference type="ChEBI" id="CHEBI:29105"/>
        <label>1</label>
    </ligand>
</feature>
<dbReference type="EC" id="5.6.2.4" evidence="12"/>
<reference evidence="15 16" key="1">
    <citation type="submission" date="2023-04" db="EMBL/GenBank/DDBJ databases">
        <authorList>
            <person name="Hsu D."/>
        </authorList>
    </citation>
    <scope>NUCLEOTIDE SEQUENCE [LARGE SCALE GENOMIC DNA]</scope>
    <source>
        <strain evidence="15 16">MK1</strain>
    </source>
</reference>
<dbReference type="GO" id="GO:0006269">
    <property type="term" value="P:DNA replication, synthesis of primer"/>
    <property type="evidence" value="ECO:0007669"/>
    <property type="project" value="UniProtKB-KW"/>
</dbReference>
<dbReference type="EMBL" id="CP121694">
    <property type="protein sequence ID" value="WRO22168.1"/>
    <property type="molecule type" value="Genomic_DNA"/>
</dbReference>
<keyword evidence="1 12" id="KW-0639">Primosome</keyword>
<dbReference type="GO" id="GO:0006270">
    <property type="term" value="P:DNA replication initiation"/>
    <property type="evidence" value="ECO:0007669"/>
    <property type="project" value="TreeGrafter"/>
</dbReference>
<dbReference type="PANTHER" id="PTHR30580">
    <property type="entry name" value="PRIMOSOMAL PROTEIN N"/>
    <property type="match status" value="1"/>
</dbReference>
<dbReference type="FunFam" id="3.40.50.300:FF:000489">
    <property type="entry name" value="Primosome assembly protein PriA"/>
    <property type="match status" value="1"/>
</dbReference>
<dbReference type="InterPro" id="IPR042115">
    <property type="entry name" value="PriA_3primeBD_sf"/>
</dbReference>
<protein>
    <recommendedName>
        <fullName evidence="12">Replication restart protein PriA</fullName>
    </recommendedName>
    <alternativeName>
        <fullName evidence="12">ATP-dependent DNA helicase PriA</fullName>
        <ecNumber evidence="12">5.6.2.4</ecNumber>
    </alternativeName>
    <alternativeName>
        <fullName evidence="12">DNA 3'-5' helicase PriA</fullName>
    </alternativeName>
</protein>
<evidence type="ECO:0000256" key="1">
    <source>
        <dbReference type="ARBA" id="ARBA00022515"/>
    </source>
</evidence>
<dbReference type="GO" id="GO:0005524">
    <property type="term" value="F:ATP binding"/>
    <property type="evidence" value="ECO:0007669"/>
    <property type="project" value="UniProtKB-UniRule"/>
</dbReference>
<comment type="catalytic activity">
    <reaction evidence="11 12">
        <text>ATP + H2O = ADP + phosphate + H(+)</text>
        <dbReference type="Rhea" id="RHEA:13065"/>
        <dbReference type="ChEBI" id="CHEBI:15377"/>
        <dbReference type="ChEBI" id="CHEBI:15378"/>
        <dbReference type="ChEBI" id="CHEBI:30616"/>
        <dbReference type="ChEBI" id="CHEBI:43474"/>
        <dbReference type="ChEBI" id="CHEBI:456216"/>
        <dbReference type="EC" id="5.6.2.4"/>
    </reaction>
</comment>
<keyword evidence="3 12" id="KW-0479">Metal-binding</keyword>
<organism evidence="15 16">
    <name type="scientific">Metallumcola ferriviriculae</name>
    <dbReference type="NCBI Taxonomy" id="3039180"/>
    <lineage>
        <taxon>Bacteria</taxon>
        <taxon>Bacillati</taxon>
        <taxon>Bacillota</taxon>
        <taxon>Clostridia</taxon>
        <taxon>Neomoorellales</taxon>
        <taxon>Desulfitibacteraceae</taxon>
        <taxon>Metallumcola</taxon>
    </lineage>
</organism>
<comment type="cofactor">
    <cofactor evidence="12">
        <name>Zn(2+)</name>
        <dbReference type="ChEBI" id="CHEBI:29105"/>
    </cofactor>
    <text evidence="12">Binds 2 zinc ions per subunit.</text>
</comment>
<feature type="domain" description="Helicase ATP-binding" evidence="13">
    <location>
        <begin position="294"/>
        <end position="460"/>
    </location>
</feature>
<dbReference type="FunFam" id="3.40.1440.60:FF:000001">
    <property type="entry name" value="Primosomal protein N"/>
    <property type="match status" value="1"/>
</dbReference>
<keyword evidence="5 12" id="KW-0378">Hydrolase</keyword>
<feature type="binding site" evidence="12">
    <location>
        <position position="525"/>
    </location>
    <ligand>
        <name>Zn(2+)</name>
        <dbReference type="ChEBI" id="CHEBI:29105"/>
        <label>1</label>
    </ligand>
</feature>
<keyword evidence="2 12" id="KW-0235">DNA replication</keyword>
<keyword evidence="9 12" id="KW-0238">DNA-binding</keyword>
<evidence type="ECO:0000256" key="2">
    <source>
        <dbReference type="ARBA" id="ARBA00022705"/>
    </source>
</evidence>
<dbReference type="Proteomes" id="UP001329915">
    <property type="component" value="Chromosome"/>
</dbReference>
<feature type="binding site" evidence="12">
    <location>
        <position position="531"/>
    </location>
    <ligand>
        <name>Zn(2+)</name>
        <dbReference type="ChEBI" id="CHEBI:29105"/>
        <label>2</label>
    </ligand>
</feature>
<dbReference type="Gene3D" id="3.40.50.300">
    <property type="entry name" value="P-loop containing nucleotide triphosphate hydrolases"/>
    <property type="match status" value="2"/>
</dbReference>
<dbReference type="CDD" id="cd17929">
    <property type="entry name" value="DEXHc_priA"/>
    <property type="match status" value="1"/>
</dbReference>
<comment type="catalytic activity">
    <reaction evidence="12">
        <text>Couples ATP hydrolysis with the unwinding of duplex DNA by translocating in the 3'-5' direction.</text>
        <dbReference type="EC" id="5.6.2.4"/>
    </reaction>
</comment>
<dbReference type="KEGG" id="dbc:MFMK1_001993"/>
<keyword evidence="4 12" id="KW-0547">Nucleotide-binding</keyword>
<dbReference type="PANTHER" id="PTHR30580:SF0">
    <property type="entry name" value="PRIMOSOMAL PROTEIN N"/>
    <property type="match status" value="1"/>
</dbReference>
<gene>
    <name evidence="12 15" type="primary">priA</name>
    <name evidence="15" type="ORF">MFMK1_001993</name>
</gene>
<keyword evidence="6 12" id="KW-0347">Helicase</keyword>
<evidence type="ECO:0000256" key="5">
    <source>
        <dbReference type="ARBA" id="ARBA00022801"/>
    </source>
</evidence>
<comment type="subunit">
    <text evidence="12">Component of the replication restart primosome.</text>
</comment>
<dbReference type="RefSeq" id="WP_366921589.1">
    <property type="nucleotide sequence ID" value="NZ_CP121694.1"/>
</dbReference>
<dbReference type="GO" id="GO:0008270">
    <property type="term" value="F:zinc ion binding"/>
    <property type="evidence" value="ECO:0007669"/>
    <property type="project" value="UniProtKB-UniRule"/>
</dbReference>
<evidence type="ECO:0000259" key="14">
    <source>
        <dbReference type="PROSITE" id="PS51194"/>
    </source>
</evidence>
<evidence type="ECO:0000256" key="9">
    <source>
        <dbReference type="ARBA" id="ARBA00023125"/>
    </source>
</evidence>
<evidence type="ECO:0000256" key="12">
    <source>
        <dbReference type="HAMAP-Rule" id="MF_00983"/>
    </source>
</evidence>